<gene>
    <name evidence="3" type="ordered locus">Tresu_0139</name>
</gene>
<dbReference type="STRING" id="869209.Tresu_0139"/>
<evidence type="ECO:0000313" key="3">
    <source>
        <dbReference type="EMBL" id="AEB13105.1"/>
    </source>
</evidence>
<dbReference type="EMBL" id="CP002631">
    <property type="protein sequence ID" value="AEB13105.1"/>
    <property type="molecule type" value="Genomic_DNA"/>
</dbReference>
<dbReference type="SUPFAM" id="SSF117070">
    <property type="entry name" value="LEA14-like"/>
    <property type="match status" value="2"/>
</dbReference>
<proteinExistence type="predicted"/>
<dbReference type="GeneID" id="302997382"/>
<dbReference type="Proteomes" id="UP000006852">
    <property type="component" value="Chromosome"/>
</dbReference>
<organism evidence="3 4">
    <name type="scientific">Treponema succinifaciens (strain ATCC 33096 / DSM 2489 / 6091)</name>
    <dbReference type="NCBI Taxonomy" id="869209"/>
    <lineage>
        <taxon>Bacteria</taxon>
        <taxon>Pseudomonadati</taxon>
        <taxon>Spirochaetota</taxon>
        <taxon>Spirochaetia</taxon>
        <taxon>Spirochaetales</taxon>
        <taxon>Treponemataceae</taxon>
        <taxon>Treponema</taxon>
    </lineage>
</organism>
<reference evidence="3 4" key="1">
    <citation type="journal article" date="2011" name="Stand. Genomic Sci.">
        <title>Complete genome sequence of Treponema succinifaciens type strain (6091).</title>
        <authorList>
            <person name="Han C."/>
            <person name="Gronow S."/>
            <person name="Teshima H."/>
            <person name="Lapidus A."/>
            <person name="Nolan M."/>
            <person name="Lucas S."/>
            <person name="Hammon N."/>
            <person name="Deshpande S."/>
            <person name="Cheng J.F."/>
            <person name="Zeytun A."/>
            <person name="Tapia R."/>
            <person name="Goodwin L."/>
            <person name="Pitluck S."/>
            <person name="Liolios K."/>
            <person name="Pagani I."/>
            <person name="Ivanova N."/>
            <person name="Mavromatis K."/>
            <person name="Mikhailova N."/>
            <person name="Huntemann M."/>
            <person name="Pati A."/>
            <person name="Chen A."/>
            <person name="Palaniappan K."/>
            <person name="Land M."/>
            <person name="Hauser L."/>
            <person name="Brambilla E.M."/>
            <person name="Rohde M."/>
            <person name="Goker M."/>
            <person name="Woyke T."/>
            <person name="Bristow J."/>
            <person name="Eisen J.A."/>
            <person name="Markowitz V."/>
            <person name="Hugenholtz P."/>
            <person name="Kyrpides N.C."/>
            <person name="Klenk H.P."/>
            <person name="Detter J.C."/>
        </authorList>
    </citation>
    <scope>NUCLEOTIDE SEQUENCE [LARGE SCALE GENOMIC DNA]</scope>
    <source>
        <strain evidence="4">ATCC 33096 / DSM 2489 / 6091</strain>
    </source>
</reference>
<dbReference type="HOGENOM" id="CLU_855105_0_0_12"/>
<dbReference type="InterPro" id="IPR004864">
    <property type="entry name" value="LEA_2"/>
</dbReference>
<dbReference type="PANTHER" id="PTHR31459">
    <property type="match status" value="1"/>
</dbReference>
<dbReference type="eggNOG" id="COG5608">
    <property type="taxonomic scope" value="Bacteria"/>
</dbReference>
<accession>F2NV01</accession>
<dbReference type="Gene3D" id="2.60.40.1820">
    <property type="match status" value="2"/>
</dbReference>
<reference evidence="4" key="2">
    <citation type="submission" date="2011-04" db="EMBL/GenBank/DDBJ databases">
        <title>The complete genome of chromosome of Treponema succinifaciens DSM 2489.</title>
        <authorList>
            <person name="Lucas S."/>
            <person name="Copeland A."/>
            <person name="Lapidus A."/>
            <person name="Bruce D."/>
            <person name="Goodwin L."/>
            <person name="Pitluck S."/>
            <person name="Peters L."/>
            <person name="Kyrpides N."/>
            <person name="Mavromatis K."/>
            <person name="Ivanova N."/>
            <person name="Ovchinnikova G."/>
            <person name="Teshima H."/>
            <person name="Detter J.C."/>
            <person name="Tapia R."/>
            <person name="Han C."/>
            <person name="Land M."/>
            <person name="Hauser L."/>
            <person name="Markowitz V."/>
            <person name="Cheng J.-F."/>
            <person name="Hugenholtz P."/>
            <person name="Woyke T."/>
            <person name="Wu D."/>
            <person name="Gronow S."/>
            <person name="Wellnitz S."/>
            <person name="Brambilla E."/>
            <person name="Klenk H.-P."/>
            <person name="Eisen J.A."/>
        </authorList>
    </citation>
    <scope>NUCLEOTIDE SEQUENCE [LARGE SCALE GENOMIC DNA]</scope>
    <source>
        <strain evidence="4">ATCC 33096 / DSM 2489 / 6091</strain>
    </source>
</reference>
<keyword evidence="1" id="KW-0732">Signal</keyword>
<dbReference type="Pfam" id="PF03168">
    <property type="entry name" value="LEA_2"/>
    <property type="match status" value="1"/>
</dbReference>
<evidence type="ECO:0000259" key="2">
    <source>
        <dbReference type="Pfam" id="PF03168"/>
    </source>
</evidence>
<feature type="chain" id="PRO_5003282877" evidence="1">
    <location>
        <begin position="23"/>
        <end position="325"/>
    </location>
</feature>
<feature type="domain" description="Late embryogenesis abundant protein LEA-2 subgroup" evidence="2">
    <location>
        <begin position="57"/>
        <end position="150"/>
    </location>
</feature>
<dbReference type="RefSeq" id="WP_013700416.1">
    <property type="nucleotide sequence ID" value="NC_015385.1"/>
</dbReference>
<dbReference type="OrthoDB" id="341018at2"/>
<protein>
    <submittedName>
        <fullName evidence="3">Late embryogenesis abundant protein 2</fullName>
    </submittedName>
</protein>
<dbReference type="PANTHER" id="PTHR31459:SF2">
    <property type="entry name" value="OS03G0843300 PROTEIN"/>
    <property type="match status" value="1"/>
</dbReference>
<name>F2NV01_TRES6</name>
<keyword evidence="4" id="KW-1185">Reference proteome</keyword>
<feature type="signal peptide" evidence="1">
    <location>
        <begin position="1"/>
        <end position="22"/>
    </location>
</feature>
<evidence type="ECO:0000313" key="4">
    <source>
        <dbReference type="Proteomes" id="UP000006852"/>
    </source>
</evidence>
<sequence length="325" mass="34583">MKKLLVTIAASALLAFVQISCSTNKIPTEIPKPSVSFNSISFVSLDLEGITLKCDYAIKNPYPVSLSLAKLAADITCNGEAFTTLTADEGISLSAKSTKENSFNFKIPYDSILNFAKTFKSEKTLPFKIAGNATIDNIPLISSITLPFSKDFDVPVFKPSFSFSSPKVVLPTAKEIISSFTKSGISAVKAASAATSLASGKPIAENLLDNVNMDVKINFNLNVKNEGGADWKYILNSCKISSGGKELTELDVAQNEINSADGTIPLTATINTITAGKFITQIINKSGTNPTFALKSGISFPQLKSVTLPLSCSKEIPLSKFAIGK</sequence>
<dbReference type="KEGG" id="tsu:Tresu_0139"/>
<dbReference type="AlphaFoldDB" id="F2NV01"/>
<dbReference type="InterPro" id="IPR045043">
    <property type="entry name" value="Lea14-like"/>
</dbReference>
<evidence type="ECO:0000256" key="1">
    <source>
        <dbReference type="SAM" id="SignalP"/>
    </source>
</evidence>